<sequence>MQAVCVRPSAGRPCLSRRPARPAQRHRAAPTTRASAAAAPLPPSDSGEVKKTEDVVKNSAPAPVPWWLQWLEWPQQVASRRNQAVLEAQLRHNARQAAIDKVIKDCQDLMLSMQQDSGDIRQNNQSLKERIEKLGDSKGQRQQDAAKAPAPPTPPAAGPWPAPSSTPALGTSLARTAAANASAAAAMAWASAAAGHEAAAEAAEQRAETQPAAHASAAATEWRLAAAAWRAAFDDLDAAAQADPEAESVQQAVAAVEAAMAFRKLCDMQE</sequence>
<feature type="compositionally biased region" description="Basic and acidic residues" evidence="1">
    <location>
        <begin position="47"/>
        <end position="56"/>
    </location>
</feature>
<accession>A0AAD5H0Q4</accession>
<gene>
    <name evidence="2" type="ORF">COHA_006525</name>
</gene>
<feature type="compositionally biased region" description="Pro residues" evidence="1">
    <location>
        <begin position="149"/>
        <end position="164"/>
    </location>
</feature>
<dbReference type="AlphaFoldDB" id="A0AAD5H0Q4"/>
<dbReference type="Proteomes" id="UP001205105">
    <property type="component" value="Unassembled WGS sequence"/>
</dbReference>
<proteinExistence type="predicted"/>
<evidence type="ECO:0000313" key="3">
    <source>
        <dbReference type="Proteomes" id="UP001205105"/>
    </source>
</evidence>
<keyword evidence="3" id="KW-1185">Reference proteome</keyword>
<reference evidence="2" key="1">
    <citation type="submission" date="2020-11" db="EMBL/GenBank/DDBJ databases">
        <title>Chlorella ohadii genome sequencing and assembly.</title>
        <authorList>
            <person name="Murik O."/>
            <person name="Treves H."/>
            <person name="Kedem I."/>
            <person name="Shotland Y."/>
            <person name="Kaplan A."/>
        </authorList>
    </citation>
    <scope>NUCLEOTIDE SEQUENCE</scope>
    <source>
        <strain evidence="2">1</strain>
    </source>
</reference>
<protein>
    <submittedName>
        <fullName evidence="2">Uncharacterized protein</fullName>
    </submittedName>
</protein>
<comment type="caution">
    <text evidence="2">The sequence shown here is derived from an EMBL/GenBank/DDBJ whole genome shotgun (WGS) entry which is preliminary data.</text>
</comment>
<feature type="region of interest" description="Disordered" evidence="1">
    <location>
        <begin position="136"/>
        <end position="169"/>
    </location>
</feature>
<feature type="region of interest" description="Disordered" evidence="1">
    <location>
        <begin position="1"/>
        <end position="56"/>
    </location>
</feature>
<dbReference type="EMBL" id="JADXDR010000095">
    <property type="protein sequence ID" value="KAI7839721.1"/>
    <property type="molecule type" value="Genomic_DNA"/>
</dbReference>
<feature type="compositionally biased region" description="Low complexity" evidence="1">
    <location>
        <begin position="29"/>
        <end position="39"/>
    </location>
</feature>
<feature type="compositionally biased region" description="Basic residues" evidence="1">
    <location>
        <begin position="18"/>
        <end position="28"/>
    </location>
</feature>
<organism evidence="2 3">
    <name type="scientific">Chlorella ohadii</name>
    <dbReference type="NCBI Taxonomy" id="2649997"/>
    <lineage>
        <taxon>Eukaryota</taxon>
        <taxon>Viridiplantae</taxon>
        <taxon>Chlorophyta</taxon>
        <taxon>core chlorophytes</taxon>
        <taxon>Trebouxiophyceae</taxon>
        <taxon>Chlorellales</taxon>
        <taxon>Chlorellaceae</taxon>
        <taxon>Chlorella clade</taxon>
        <taxon>Chlorella</taxon>
    </lineage>
</organism>
<evidence type="ECO:0000313" key="2">
    <source>
        <dbReference type="EMBL" id="KAI7839721.1"/>
    </source>
</evidence>
<name>A0AAD5H0Q4_9CHLO</name>
<evidence type="ECO:0000256" key="1">
    <source>
        <dbReference type="SAM" id="MobiDB-lite"/>
    </source>
</evidence>